<sequence length="78" mass="8489">MPEDGRSEAGTPPRAPQFLEASVRTGIDKQDPVRRVGGFCYNPRGLLALATKRHDRVAGRPHSEEVLLTACEAQCPFG</sequence>
<name>A0ACA9P0C3_9GLOM</name>
<dbReference type="EMBL" id="CAJVPT010025905">
    <property type="protein sequence ID" value="CAG8677173.1"/>
    <property type="molecule type" value="Genomic_DNA"/>
</dbReference>
<evidence type="ECO:0000313" key="2">
    <source>
        <dbReference type="Proteomes" id="UP000789525"/>
    </source>
</evidence>
<reference evidence="1" key="1">
    <citation type="submission" date="2021-06" db="EMBL/GenBank/DDBJ databases">
        <authorList>
            <person name="Kallberg Y."/>
            <person name="Tangrot J."/>
            <person name="Rosling A."/>
        </authorList>
    </citation>
    <scope>NUCLEOTIDE SEQUENCE</scope>
    <source>
        <strain evidence="1">CL356</strain>
    </source>
</reference>
<gene>
    <name evidence="1" type="ORF">ACOLOM_LOCUS9188</name>
</gene>
<comment type="caution">
    <text evidence="1">The sequence shown here is derived from an EMBL/GenBank/DDBJ whole genome shotgun (WGS) entry which is preliminary data.</text>
</comment>
<organism evidence="1 2">
    <name type="scientific">Acaulospora colombiana</name>
    <dbReference type="NCBI Taxonomy" id="27376"/>
    <lineage>
        <taxon>Eukaryota</taxon>
        <taxon>Fungi</taxon>
        <taxon>Fungi incertae sedis</taxon>
        <taxon>Mucoromycota</taxon>
        <taxon>Glomeromycotina</taxon>
        <taxon>Glomeromycetes</taxon>
        <taxon>Diversisporales</taxon>
        <taxon>Acaulosporaceae</taxon>
        <taxon>Acaulospora</taxon>
    </lineage>
</organism>
<protein>
    <submittedName>
        <fullName evidence="1">13661_t:CDS:1</fullName>
    </submittedName>
</protein>
<proteinExistence type="predicted"/>
<keyword evidence="2" id="KW-1185">Reference proteome</keyword>
<dbReference type="Proteomes" id="UP000789525">
    <property type="component" value="Unassembled WGS sequence"/>
</dbReference>
<accession>A0ACA9P0C3</accession>
<evidence type="ECO:0000313" key="1">
    <source>
        <dbReference type="EMBL" id="CAG8677173.1"/>
    </source>
</evidence>